<dbReference type="OrthoDB" id="5422958at2759"/>
<evidence type="ECO:0000313" key="4">
    <source>
        <dbReference type="Proteomes" id="UP000224634"/>
    </source>
</evidence>
<feature type="compositionally biased region" description="Pro residues" evidence="1">
    <location>
        <begin position="339"/>
        <end position="348"/>
    </location>
</feature>
<feature type="region of interest" description="Disordered" evidence="1">
    <location>
        <begin position="388"/>
        <end position="414"/>
    </location>
</feature>
<sequence length="414" mass="44476">MAYPGEGTPHPQSTSVFASLHRKSRNSEPAAAAPPTPAADTKESRDAAVKESKRYLLETVRNDWSFELAPSLSTTITTTTGQPQFPPPSTTTTTTATTNAPVQSAEVREWRERGQDSSCSDTENVGLNGRRGSATSRDPYRFESPDSVEFRVLERRRKRRKLVEEEMQWNAGLRLWMERRDAWSGAKKMRRGRLSSFERDSALHANRRLTPDVKSNDGSRVGSYTGSDDVDMLNAGSEDSSRPVSTVSGKGFAGFTPTILPDDGPVSSSCAHGPDEPLVPVVQPLLPASNPVRASITPAIYPSIYSKIIIQSLTPAVPINLSDVTKALVQGWKADGEWPPKPTMPQDPPVARKKPTTTAESSAKSKRLSGSGVTGAVKKVFGFSGSRFHIRSSSHGGGGGGGGRTAGDTGDQKS</sequence>
<evidence type="ECO:0000259" key="2">
    <source>
        <dbReference type="Pfam" id="PF13259"/>
    </source>
</evidence>
<feature type="region of interest" description="Disordered" evidence="1">
    <location>
        <begin position="75"/>
        <end position="142"/>
    </location>
</feature>
<feature type="compositionally biased region" description="Low complexity" evidence="1">
    <location>
        <begin position="90"/>
        <end position="103"/>
    </location>
</feature>
<protein>
    <recommendedName>
        <fullName evidence="2">Gag1-like clamp domain-containing protein</fullName>
    </recommendedName>
</protein>
<name>A0A2B7YR23_POLH7</name>
<feature type="compositionally biased region" description="Polar residues" evidence="1">
    <location>
        <begin position="116"/>
        <end position="125"/>
    </location>
</feature>
<evidence type="ECO:0000256" key="1">
    <source>
        <dbReference type="SAM" id="MobiDB-lite"/>
    </source>
</evidence>
<feature type="region of interest" description="Disordered" evidence="1">
    <location>
        <begin position="208"/>
        <end position="247"/>
    </location>
</feature>
<proteinExistence type="predicted"/>
<dbReference type="STRING" id="1447883.A0A2B7YR23"/>
<dbReference type="InterPro" id="IPR025124">
    <property type="entry name" value="Gag1-like_clamp"/>
</dbReference>
<feature type="compositionally biased region" description="Basic and acidic residues" evidence="1">
    <location>
        <begin position="40"/>
        <end position="51"/>
    </location>
</feature>
<reference evidence="3 4" key="1">
    <citation type="submission" date="2017-10" db="EMBL/GenBank/DDBJ databases">
        <title>Comparative genomics in systemic dimorphic fungi from Ajellomycetaceae.</title>
        <authorList>
            <person name="Munoz J.F."/>
            <person name="Mcewen J.G."/>
            <person name="Clay O.K."/>
            <person name="Cuomo C.A."/>
        </authorList>
    </citation>
    <scope>NUCLEOTIDE SEQUENCE [LARGE SCALE GENOMIC DNA]</scope>
    <source>
        <strain evidence="3 4">UAMH7299</strain>
    </source>
</reference>
<feature type="domain" description="Gag1-like clamp" evidence="2">
    <location>
        <begin position="139"/>
        <end position="339"/>
    </location>
</feature>
<gene>
    <name evidence="3" type="ORF">AJ80_02465</name>
</gene>
<dbReference type="PANTHER" id="PTHR28065:SF1">
    <property type="entry name" value="DUF4050 DOMAIN-CONTAINING PROTEIN"/>
    <property type="match status" value="1"/>
</dbReference>
<dbReference type="Pfam" id="PF13259">
    <property type="entry name" value="clamp_Gag1-like"/>
    <property type="match status" value="1"/>
</dbReference>
<dbReference type="AlphaFoldDB" id="A0A2B7YR23"/>
<comment type="caution">
    <text evidence="3">The sequence shown here is derived from an EMBL/GenBank/DDBJ whole genome shotgun (WGS) entry which is preliminary data.</text>
</comment>
<dbReference type="EMBL" id="PDNA01000023">
    <property type="protein sequence ID" value="PGH23511.1"/>
    <property type="molecule type" value="Genomic_DNA"/>
</dbReference>
<feature type="region of interest" description="Disordered" evidence="1">
    <location>
        <begin position="334"/>
        <end position="372"/>
    </location>
</feature>
<dbReference type="Proteomes" id="UP000224634">
    <property type="component" value="Unassembled WGS sequence"/>
</dbReference>
<evidence type="ECO:0000313" key="3">
    <source>
        <dbReference type="EMBL" id="PGH23511.1"/>
    </source>
</evidence>
<keyword evidence="4" id="KW-1185">Reference proteome</keyword>
<feature type="compositionally biased region" description="Basic and acidic residues" evidence="1">
    <location>
        <begin position="106"/>
        <end position="115"/>
    </location>
</feature>
<dbReference type="InterPro" id="IPR053274">
    <property type="entry name" value="Fluconazole_resistance"/>
</dbReference>
<feature type="region of interest" description="Disordered" evidence="1">
    <location>
        <begin position="1"/>
        <end position="51"/>
    </location>
</feature>
<accession>A0A2B7YR23</accession>
<dbReference type="PANTHER" id="PTHR28065">
    <property type="entry name" value="FREQUENIN"/>
    <property type="match status" value="1"/>
</dbReference>
<feature type="compositionally biased region" description="Gly residues" evidence="1">
    <location>
        <begin position="395"/>
        <end position="405"/>
    </location>
</feature>
<organism evidence="3 4">
    <name type="scientific">Polytolypa hystricis (strain UAMH7299)</name>
    <dbReference type="NCBI Taxonomy" id="1447883"/>
    <lineage>
        <taxon>Eukaryota</taxon>
        <taxon>Fungi</taxon>
        <taxon>Dikarya</taxon>
        <taxon>Ascomycota</taxon>
        <taxon>Pezizomycotina</taxon>
        <taxon>Eurotiomycetes</taxon>
        <taxon>Eurotiomycetidae</taxon>
        <taxon>Onygenales</taxon>
        <taxon>Onygenales incertae sedis</taxon>
        <taxon>Polytolypa</taxon>
    </lineage>
</organism>